<proteinExistence type="predicted"/>
<sequence length="50" mass="5689">MKNIEKFQVLTSEELEYTSGGKAFSSFAYESVRVAYSFLDGLNGRKYRGN</sequence>
<protein>
    <recommendedName>
        <fullName evidence="3">Bacteriocin</fullName>
    </recommendedName>
</protein>
<dbReference type="EMBL" id="CP046919">
    <property type="protein sequence ID" value="QIM46163.1"/>
    <property type="molecule type" value="Genomic_DNA"/>
</dbReference>
<dbReference type="AlphaFoldDB" id="A0A6G8HZ25"/>
<name>A0A6G8HZ25_9STRE</name>
<evidence type="ECO:0008006" key="3">
    <source>
        <dbReference type="Google" id="ProtNLM"/>
    </source>
</evidence>
<evidence type="ECO:0000313" key="2">
    <source>
        <dbReference type="Proteomes" id="UP000503166"/>
    </source>
</evidence>
<organism evidence="1 2">
    <name type="scientific">Streptococcus ruminicola</name>
    <dbReference type="NCBI Taxonomy" id="2686210"/>
    <lineage>
        <taxon>Bacteria</taxon>
        <taxon>Bacillati</taxon>
        <taxon>Bacillota</taxon>
        <taxon>Bacilli</taxon>
        <taxon>Lactobacillales</taxon>
        <taxon>Streptococcaceae</taxon>
        <taxon>Streptococcus</taxon>
    </lineage>
</organism>
<dbReference type="Proteomes" id="UP000503166">
    <property type="component" value="Chromosome"/>
</dbReference>
<evidence type="ECO:0000313" key="1">
    <source>
        <dbReference type="EMBL" id="QIM46163.1"/>
    </source>
</evidence>
<accession>A0A6G8HZ25</accession>
<dbReference type="RefSeq" id="WP_159428313.1">
    <property type="nucleotide sequence ID" value="NZ_CP046919.1"/>
</dbReference>
<dbReference type="KEGG" id="srum:GPZ88_03315"/>
<gene>
    <name evidence="1" type="ORF">GPZ88_03315</name>
</gene>
<reference evidence="1 2" key="1">
    <citation type="submission" date="2019-12" db="EMBL/GenBank/DDBJ databases">
        <title>Complete genome sequence of Streptococcus sp. CNU G2 isolated frome Bos taurus coreanae.</title>
        <authorList>
            <person name="Park S.Y."/>
            <person name="Kim J.H."/>
            <person name="Seo S.W."/>
        </authorList>
    </citation>
    <scope>NUCLEOTIDE SEQUENCE [LARGE SCALE GENOMIC DNA]</scope>
    <source>
        <strain evidence="1 2">CNU G2</strain>
    </source>
</reference>